<dbReference type="GO" id="GO:0003697">
    <property type="term" value="F:single-stranded DNA binding"/>
    <property type="evidence" value="ECO:0007669"/>
    <property type="project" value="UniProtKB-UniRule"/>
</dbReference>
<sequence length="153" mass="16425">MAGISKVILVGNLGRDPETRYTPNGTMNVQFSLAVTRRFRDGGGQQQERTNWFRVTAWGKLAEIADGLVQNGYLTKGKQVYVEGRLDPREYQDNEGKTRTSLDVNANELQLLGSRGDADGGFGGGGGGGSRAQGGQRGGEPLDDPSSFDDVPF</sequence>
<proteinExistence type="inferred from homology"/>
<protein>
    <recommendedName>
        <fullName evidence="2 3">Single-stranded DNA-binding protein</fullName>
        <shortName evidence="2">SSB</shortName>
    </recommendedName>
</protein>
<dbReference type="HAMAP" id="MF_00984">
    <property type="entry name" value="SSB"/>
    <property type="match status" value="1"/>
</dbReference>
<dbReference type="GO" id="GO:0009295">
    <property type="term" value="C:nucleoid"/>
    <property type="evidence" value="ECO:0007669"/>
    <property type="project" value="TreeGrafter"/>
</dbReference>
<feature type="compositionally biased region" description="Acidic residues" evidence="4">
    <location>
        <begin position="141"/>
        <end position="153"/>
    </location>
</feature>
<evidence type="ECO:0000256" key="1">
    <source>
        <dbReference type="ARBA" id="ARBA00023125"/>
    </source>
</evidence>
<feature type="region of interest" description="Disordered" evidence="4">
    <location>
        <begin position="113"/>
        <end position="153"/>
    </location>
</feature>
<dbReference type="PROSITE" id="PS50935">
    <property type="entry name" value="SSB"/>
    <property type="match status" value="1"/>
</dbReference>
<dbReference type="InterPro" id="IPR012340">
    <property type="entry name" value="NA-bd_OB-fold"/>
</dbReference>
<dbReference type="InterPro" id="IPR011344">
    <property type="entry name" value="ssDNA-bd"/>
</dbReference>
<dbReference type="PANTHER" id="PTHR10302">
    <property type="entry name" value="SINGLE-STRANDED DNA-BINDING PROTEIN"/>
    <property type="match status" value="1"/>
</dbReference>
<dbReference type="CDD" id="cd04496">
    <property type="entry name" value="SSB_OBF"/>
    <property type="match status" value="1"/>
</dbReference>
<dbReference type="GO" id="GO:0006260">
    <property type="term" value="P:DNA replication"/>
    <property type="evidence" value="ECO:0007669"/>
    <property type="project" value="InterPro"/>
</dbReference>
<evidence type="ECO:0000313" key="5">
    <source>
        <dbReference type="EMBL" id="CAA9585928.1"/>
    </source>
</evidence>
<comment type="caution">
    <text evidence="2">Lacks conserved residue(s) required for the propagation of feature annotation.</text>
</comment>
<dbReference type="SUPFAM" id="SSF50249">
    <property type="entry name" value="Nucleic acid-binding proteins"/>
    <property type="match status" value="1"/>
</dbReference>
<accession>A0A6J4VS11</accession>
<comment type="subunit">
    <text evidence="2">Homotetramer.</text>
</comment>
<organism evidence="5">
    <name type="scientific">uncultured Thermomicrobiales bacterium</name>
    <dbReference type="NCBI Taxonomy" id="1645740"/>
    <lineage>
        <taxon>Bacteria</taxon>
        <taxon>Pseudomonadati</taxon>
        <taxon>Thermomicrobiota</taxon>
        <taxon>Thermomicrobia</taxon>
        <taxon>Thermomicrobiales</taxon>
        <taxon>environmental samples</taxon>
    </lineage>
</organism>
<dbReference type="InterPro" id="IPR000424">
    <property type="entry name" value="Primosome_PriB/ssb"/>
</dbReference>
<evidence type="ECO:0000256" key="3">
    <source>
        <dbReference type="RuleBase" id="RU000524"/>
    </source>
</evidence>
<dbReference type="AlphaFoldDB" id="A0A6J4VS11"/>
<dbReference type="NCBIfam" id="TIGR00621">
    <property type="entry name" value="ssb"/>
    <property type="match status" value="1"/>
</dbReference>
<name>A0A6J4VS11_9BACT</name>
<dbReference type="EMBL" id="CADCWL010000255">
    <property type="protein sequence ID" value="CAA9585928.1"/>
    <property type="molecule type" value="Genomic_DNA"/>
</dbReference>
<evidence type="ECO:0000256" key="2">
    <source>
        <dbReference type="HAMAP-Rule" id="MF_00984"/>
    </source>
</evidence>
<feature type="compositionally biased region" description="Gly residues" evidence="4">
    <location>
        <begin position="119"/>
        <end position="138"/>
    </location>
</feature>
<gene>
    <name evidence="5" type="ORF">AVDCRST_MAG19-4643</name>
</gene>
<evidence type="ECO:0000256" key="4">
    <source>
        <dbReference type="SAM" id="MobiDB-lite"/>
    </source>
</evidence>
<keyword evidence="1 2" id="KW-0238">DNA-binding</keyword>
<dbReference type="PANTHER" id="PTHR10302:SF0">
    <property type="entry name" value="SINGLE-STRANDED DNA-BINDING PROTEIN, MITOCHONDRIAL"/>
    <property type="match status" value="1"/>
</dbReference>
<reference evidence="5" key="1">
    <citation type="submission" date="2020-02" db="EMBL/GenBank/DDBJ databases">
        <authorList>
            <person name="Meier V. D."/>
        </authorList>
    </citation>
    <scope>NUCLEOTIDE SEQUENCE</scope>
    <source>
        <strain evidence="5">AVDCRST_MAG19</strain>
    </source>
</reference>
<dbReference type="Gene3D" id="2.40.50.140">
    <property type="entry name" value="Nucleic acid-binding proteins"/>
    <property type="match status" value="1"/>
</dbReference>
<dbReference type="Pfam" id="PF00436">
    <property type="entry name" value="SSB"/>
    <property type="match status" value="1"/>
</dbReference>